<dbReference type="Proteomes" id="UP000219573">
    <property type="component" value="Unassembled WGS sequence"/>
</dbReference>
<evidence type="ECO:0000313" key="2">
    <source>
        <dbReference type="Proteomes" id="UP000219573"/>
    </source>
</evidence>
<organism evidence="1 2">
    <name type="scientific">Orenia metallireducens</name>
    <dbReference type="NCBI Taxonomy" id="1413210"/>
    <lineage>
        <taxon>Bacteria</taxon>
        <taxon>Bacillati</taxon>
        <taxon>Bacillota</taxon>
        <taxon>Clostridia</taxon>
        <taxon>Halanaerobiales</taxon>
        <taxon>Halobacteroidaceae</taxon>
        <taxon>Orenia</taxon>
    </lineage>
</organism>
<dbReference type="OrthoDB" id="113447at2"/>
<accession>A0A285I913</accession>
<sequence>MIKESSYKGLKSIIIENNRLRAEFIPEYGSKMVSFFNKERKREFLFQSNDQQLKVPKYNADFSKFDSSGFDEVFPSIDASFYPDGSWAGTPIPDHGEVWALSWKAQIKEEILEFEVYSPRFPYKLSKKVSLQEDGIRIDYKASNFSDEEFKFIWTAHALLNCDHRNTKIILPQGEDKIINVERNSQYLGEWGELHSYPIVKTKSGKKIDMSNVEPKIANNCEKFYIPHRLKNSRCGVEYTDTRERLIYNFPVDKVPYLGVWKTQGGYRGDYNIALEPCTGIYDDLYLADRIGRATIIPARESYKWYLEMKLERY</sequence>
<keyword evidence="2" id="KW-1185">Reference proteome</keyword>
<gene>
    <name evidence="1" type="ORF">SAMN06265827_13212</name>
</gene>
<dbReference type="SUPFAM" id="SSF74650">
    <property type="entry name" value="Galactose mutarotase-like"/>
    <property type="match status" value="1"/>
</dbReference>
<dbReference type="GO" id="GO:0005975">
    <property type="term" value="P:carbohydrate metabolic process"/>
    <property type="evidence" value="ECO:0007669"/>
    <property type="project" value="InterPro"/>
</dbReference>
<dbReference type="InterPro" id="IPR011013">
    <property type="entry name" value="Gal_mutarotase_sf_dom"/>
</dbReference>
<dbReference type="Gene3D" id="2.70.98.10">
    <property type="match status" value="1"/>
</dbReference>
<dbReference type="InterPro" id="IPR014718">
    <property type="entry name" value="GH-type_carb-bd"/>
</dbReference>
<protein>
    <submittedName>
        <fullName evidence="1">Galactose mutarotase</fullName>
    </submittedName>
</protein>
<proteinExistence type="predicted"/>
<dbReference type="RefSeq" id="WP_097019205.1">
    <property type="nucleotide sequence ID" value="NZ_OBDZ01000032.1"/>
</dbReference>
<dbReference type="GO" id="GO:0030246">
    <property type="term" value="F:carbohydrate binding"/>
    <property type="evidence" value="ECO:0007669"/>
    <property type="project" value="InterPro"/>
</dbReference>
<reference evidence="2" key="1">
    <citation type="submission" date="2017-09" db="EMBL/GenBank/DDBJ databases">
        <authorList>
            <person name="Varghese N."/>
            <person name="Submissions S."/>
        </authorList>
    </citation>
    <scope>NUCLEOTIDE SEQUENCE [LARGE SCALE GENOMIC DNA]</scope>
    <source>
        <strain evidence="2">MSL47</strain>
    </source>
</reference>
<dbReference type="GO" id="GO:0003824">
    <property type="term" value="F:catalytic activity"/>
    <property type="evidence" value="ECO:0007669"/>
    <property type="project" value="InterPro"/>
</dbReference>
<evidence type="ECO:0000313" key="1">
    <source>
        <dbReference type="EMBL" id="SNY43546.1"/>
    </source>
</evidence>
<name>A0A285I913_9FIRM</name>
<dbReference type="AlphaFoldDB" id="A0A285I913"/>
<dbReference type="EMBL" id="OBDZ01000032">
    <property type="protein sequence ID" value="SNY43546.1"/>
    <property type="molecule type" value="Genomic_DNA"/>
</dbReference>